<dbReference type="Proteomes" id="UP000053512">
    <property type="component" value="Unassembled WGS sequence"/>
</dbReference>
<dbReference type="PANTHER" id="PTHR46743">
    <property type="entry name" value="TEICHOIC ACIDS EXPORT ATP-BINDING PROTEIN TAGH"/>
    <property type="match status" value="1"/>
</dbReference>
<dbReference type="InterPro" id="IPR003439">
    <property type="entry name" value="ABC_transporter-like_ATP-bd"/>
</dbReference>
<dbReference type="OrthoDB" id="9778870at2"/>
<evidence type="ECO:0000256" key="4">
    <source>
        <dbReference type="ARBA" id="ARBA00022840"/>
    </source>
</evidence>
<reference evidence="7" key="1">
    <citation type="submission" date="2015-12" db="EMBL/GenBank/DDBJ databases">
        <authorList>
            <person name="Nair G.R."/>
            <person name="Kaur G."/>
            <person name="Mayilraj S."/>
        </authorList>
    </citation>
    <scope>NUCLEOTIDE SEQUENCE [LARGE SCALE GENOMIC DNA]</scope>
    <source>
        <strain evidence="7">CD08_4</strain>
    </source>
</reference>
<protein>
    <submittedName>
        <fullName evidence="6">ABC transporter ATP-binding protein</fullName>
    </submittedName>
</protein>
<keyword evidence="4 6" id="KW-0067">ATP-binding</keyword>
<organism evidence="6 7">
    <name type="scientific">Kocuria rosea subsp. polaris</name>
    <dbReference type="NCBI Taxonomy" id="136273"/>
    <lineage>
        <taxon>Bacteria</taxon>
        <taxon>Bacillati</taxon>
        <taxon>Actinomycetota</taxon>
        <taxon>Actinomycetes</taxon>
        <taxon>Micrococcales</taxon>
        <taxon>Micrococcaceae</taxon>
        <taxon>Kocuria</taxon>
    </lineage>
</organism>
<dbReference type="InterPro" id="IPR050683">
    <property type="entry name" value="Bact_Polysacc_Export_ATP-bd"/>
</dbReference>
<dbReference type="STRING" id="136273.GY22_10860"/>
<comment type="caution">
    <text evidence="6">The sequence shown here is derived from an EMBL/GenBank/DDBJ whole genome shotgun (WGS) entry which is preliminary data.</text>
</comment>
<dbReference type="CDD" id="cd03220">
    <property type="entry name" value="ABC_KpsT_Wzt"/>
    <property type="match status" value="1"/>
</dbReference>
<dbReference type="PROSITE" id="PS50893">
    <property type="entry name" value="ABC_TRANSPORTER_2"/>
    <property type="match status" value="1"/>
</dbReference>
<dbReference type="PANTHER" id="PTHR46743:SF2">
    <property type="entry name" value="TEICHOIC ACIDS EXPORT ATP-BINDING PROTEIN TAGH"/>
    <property type="match status" value="1"/>
</dbReference>
<dbReference type="InterPro" id="IPR027417">
    <property type="entry name" value="P-loop_NTPase"/>
</dbReference>
<dbReference type="SMART" id="SM00382">
    <property type="entry name" value="AAA"/>
    <property type="match status" value="1"/>
</dbReference>
<dbReference type="InterPro" id="IPR003593">
    <property type="entry name" value="AAA+_ATPase"/>
</dbReference>
<evidence type="ECO:0000259" key="5">
    <source>
        <dbReference type="PROSITE" id="PS50893"/>
    </source>
</evidence>
<dbReference type="GO" id="GO:0140359">
    <property type="term" value="F:ABC-type transporter activity"/>
    <property type="evidence" value="ECO:0007669"/>
    <property type="project" value="InterPro"/>
</dbReference>
<sequence>MSTDPTAPAPAVVARHLAKEFSLRHARSLKETVMWLARGRRQDISNRFRALEDLSLSIRPGESVALVGLNGSGKSTFLKLVSGVMSPDGGSLEVNGRVAGLIEVGAGFHPDLTGRDNVYLNGAILGMSKEDIDRKFDRIVAFSEIEQFIDTEVKFYSSGMYLRLAFAVAVFTDPDIFIIDEILSVGDEPFQRKSLGRVKELSAEGKTLLVVSHDFDVVRKVCDRGVWIEHGRVRSDGPIDEVIEQFRAAENAG</sequence>
<evidence type="ECO:0000256" key="3">
    <source>
        <dbReference type="ARBA" id="ARBA00022741"/>
    </source>
</evidence>
<dbReference type="eggNOG" id="COG1134">
    <property type="taxonomic scope" value="Bacteria"/>
</dbReference>
<evidence type="ECO:0000256" key="1">
    <source>
        <dbReference type="ARBA" id="ARBA00005417"/>
    </source>
</evidence>
<evidence type="ECO:0000313" key="6">
    <source>
        <dbReference type="EMBL" id="KUG55513.1"/>
    </source>
</evidence>
<evidence type="ECO:0000256" key="2">
    <source>
        <dbReference type="ARBA" id="ARBA00022448"/>
    </source>
</evidence>
<dbReference type="GO" id="GO:0005524">
    <property type="term" value="F:ATP binding"/>
    <property type="evidence" value="ECO:0007669"/>
    <property type="project" value="UniProtKB-KW"/>
</dbReference>
<dbReference type="EMBL" id="LQBK01000033">
    <property type="protein sequence ID" value="KUG55513.1"/>
    <property type="molecule type" value="Genomic_DNA"/>
</dbReference>
<accession>A0A0W8I7Z0</accession>
<dbReference type="RefSeq" id="WP_058874773.1">
    <property type="nucleotide sequence ID" value="NZ_LQBK01000033.1"/>
</dbReference>
<dbReference type="InterPro" id="IPR015860">
    <property type="entry name" value="ABC_transpr_TagH-like"/>
</dbReference>
<dbReference type="GO" id="GO:0016020">
    <property type="term" value="C:membrane"/>
    <property type="evidence" value="ECO:0007669"/>
    <property type="project" value="InterPro"/>
</dbReference>
<keyword evidence="2" id="KW-0813">Transport</keyword>
<name>A0A0W8I7Z0_KOCRO</name>
<keyword evidence="3" id="KW-0547">Nucleotide-binding</keyword>
<dbReference type="Pfam" id="PF00005">
    <property type="entry name" value="ABC_tran"/>
    <property type="match status" value="1"/>
</dbReference>
<comment type="similarity">
    <text evidence="1">Belongs to the ABC transporter superfamily.</text>
</comment>
<dbReference type="SUPFAM" id="SSF52540">
    <property type="entry name" value="P-loop containing nucleoside triphosphate hydrolases"/>
    <property type="match status" value="1"/>
</dbReference>
<dbReference type="GO" id="GO:0016887">
    <property type="term" value="F:ATP hydrolysis activity"/>
    <property type="evidence" value="ECO:0007669"/>
    <property type="project" value="InterPro"/>
</dbReference>
<dbReference type="Gene3D" id="3.40.50.300">
    <property type="entry name" value="P-loop containing nucleotide triphosphate hydrolases"/>
    <property type="match status" value="1"/>
</dbReference>
<gene>
    <name evidence="6" type="ORF">AVL61_05105</name>
</gene>
<proteinExistence type="inferred from homology"/>
<dbReference type="AlphaFoldDB" id="A0A0W8I7Z0"/>
<feature type="domain" description="ABC transporter" evidence="5">
    <location>
        <begin position="29"/>
        <end position="252"/>
    </location>
</feature>
<evidence type="ECO:0000313" key="7">
    <source>
        <dbReference type="Proteomes" id="UP000053512"/>
    </source>
</evidence>